<dbReference type="RefSeq" id="WP_202088882.1">
    <property type="nucleotide sequence ID" value="NZ_JAELVM010000001.1"/>
</dbReference>
<organism evidence="1 2">
    <name type="scientific">Chryseobacterium endalhagicum</name>
    <dbReference type="NCBI Taxonomy" id="2797638"/>
    <lineage>
        <taxon>Bacteria</taxon>
        <taxon>Pseudomonadati</taxon>
        <taxon>Bacteroidota</taxon>
        <taxon>Flavobacteriia</taxon>
        <taxon>Flavobacteriales</taxon>
        <taxon>Weeksellaceae</taxon>
        <taxon>Chryseobacterium group</taxon>
        <taxon>Chryseobacterium</taxon>
    </lineage>
</organism>
<accession>A0ABS1QCD9</accession>
<evidence type="ECO:0000313" key="1">
    <source>
        <dbReference type="EMBL" id="MBL1219553.1"/>
    </source>
</evidence>
<reference evidence="1 2" key="1">
    <citation type="submission" date="2020-12" db="EMBL/GenBank/DDBJ databases">
        <title>Chryseobacterium endoalhailicus sp. nov., isolated from seed of leguminous plant.</title>
        <authorList>
            <person name="Zhang X."/>
        </authorList>
    </citation>
    <scope>NUCLEOTIDE SEQUENCE [LARGE SCALE GENOMIC DNA]</scope>
    <source>
        <strain evidence="1 2">L7</strain>
    </source>
</reference>
<dbReference type="EMBL" id="JAELVM010000001">
    <property type="protein sequence ID" value="MBL1219553.1"/>
    <property type="molecule type" value="Genomic_DNA"/>
</dbReference>
<proteinExistence type="predicted"/>
<evidence type="ECO:0000313" key="2">
    <source>
        <dbReference type="Proteomes" id="UP000661696"/>
    </source>
</evidence>
<gene>
    <name evidence="1" type="ORF">JET18_01820</name>
</gene>
<dbReference type="Proteomes" id="UP000661696">
    <property type="component" value="Unassembled WGS sequence"/>
</dbReference>
<protein>
    <submittedName>
        <fullName evidence="1">Uncharacterized protein</fullName>
    </submittedName>
</protein>
<keyword evidence="2" id="KW-1185">Reference proteome</keyword>
<comment type="caution">
    <text evidence="1">The sequence shown here is derived from an EMBL/GenBank/DDBJ whole genome shotgun (WGS) entry which is preliminary data.</text>
</comment>
<name>A0ABS1QCD9_9FLAO</name>
<sequence length="160" mass="18454">MKKIYIPNPCSEIWETMASHEQGKFCSVCSKCVIDFTEKKSEEIESVFKEKRDEDICGRFFSYQLDKDVEKSEKLKSRFLKYIPRNFQNSRMTLAAFSLVLFLVGSAKPKEKDHAVIGEAKIEEDSIPKNDDYILGAPVLRNDSVAKMPQKDSLKFNQNK</sequence>